<keyword evidence="3" id="KW-1185">Reference proteome</keyword>
<protein>
    <submittedName>
        <fullName evidence="2">Uncharacterized protein</fullName>
    </submittedName>
</protein>
<feature type="region of interest" description="Disordered" evidence="1">
    <location>
        <begin position="1"/>
        <end position="24"/>
    </location>
</feature>
<name>A0ABU6ZBQ0_9FABA</name>
<sequence length="71" mass="7947">MEATQSQSAPQPQQSQVQDVRDNRRLARRMMVGTRTRIPAITGSDLLSPRSQALVPCCRGELRNVKELPLC</sequence>
<dbReference type="EMBL" id="JASCZI010271983">
    <property type="protein sequence ID" value="MED6218793.1"/>
    <property type="molecule type" value="Genomic_DNA"/>
</dbReference>
<evidence type="ECO:0000313" key="2">
    <source>
        <dbReference type="EMBL" id="MED6218793.1"/>
    </source>
</evidence>
<feature type="compositionally biased region" description="Low complexity" evidence="1">
    <location>
        <begin position="1"/>
        <end position="18"/>
    </location>
</feature>
<accession>A0ABU6ZBQ0</accession>
<proteinExistence type="predicted"/>
<dbReference type="Proteomes" id="UP001341840">
    <property type="component" value="Unassembled WGS sequence"/>
</dbReference>
<comment type="caution">
    <text evidence="2">The sequence shown here is derived from an EMBL/GenBank/DDBJ whole genome shotgun (WGS) entry which is preliminary data.</text>
</comment>
<gene>
    <name evidence="2" type="ORF">PIB30_029874</name>
</gene>
<organism evidence="2 3">
    <name type="scientific">Stylosanthes scabra</name>
    <dbReference type="NCBI Taxonomy" id="79078"/>
    <lineage>
        <taxon>Eukaryota</taxon>
        <taxon>Viridiplantae</taxon>
        <taxon>Streptophyta</taxon>
        <taxon>Embryophyta</taxon>
        <taxon>Tracheophyta</taxon>
        <taxon>Spermatophyta</taxon>
        <taxon>Magnoliopsida</taxon>
        <taxon>eudicotyledons</taxon>
        <taxon>Gunneridae</taxon>
        <taxon>Pentapetalae</taxon>
        <taxon>rosids</taxon>
        <taxon>fabids</taxon>
        <taxon>Fabales</taxon>
        <taxon>Fabaceae</taxon>
        <taxon>Papilionoideae</taxon>
        <taxon>50 kb inversion clade</taxon>
        <taxon>dalbergioids sensu lato</taxon>
        <taxon>Dalbergieae</taxon>
        <taxon>Pterocarpus clade</taxon>
        <taxon>Stylosanthes</taxon>
    </lineage>
</organism>
<evidence type="ECO:0000256" key="1">
    <source>
        <dbReference type="SAM" id="MobiDB-lite"/>
    </source>
</evidence>
<reference evidence="2 3" key="1">
    <citation type="journal article" date="2023" name="Plants (Basel)">
        <title>Bridging the Gap: Combining Genomics and Transcriptomics Approaches to Understand Stylosanthes scabra, an Orphan Legume from the Brazilian Caatinga.</title>
        <authorList>
            <person name="Ferreira-Neto J.R.C."/>
            <person name="da Silva M.D."/>
            <person name="Binneck E."/>
            <person name="de Melo N.F."/>
            <person name="da Silva R.H."/>
            <person name="de Melo A.L.T.M."/>
            <person name="Pandolfi V."/>
            <person name="Bustamante F.O."/>
            <person name="Brasileiro-Vidal A.C."/>
            <person name="Benko-Iseppon A.M."/>
        </authorList>
    </citation>
    <scope>NUCLEOTIDE SEQUENCE [LARGE SCALE GENOMIC DNA]</scope>
    <source>
        <tissue evidence="2">Leaves</tissue>
    </source>
</reference>
<evidence type="ECO:0000313" key="3">
    <source>
        <dbReference type="Proteomes" id="UP001341840"/>
    </source>
</evidence>